<keyword evidence="1" id="KW-0472">Membrane</keyword>
<dbReference type="Proteomes" id="UP001605918">
    <property type="component" value="Unassembled WGS sequence"/>
</dbReference>
<keyword evidence="1" id="KW-1133">Transmembrane helix</keyword>
<accession>A0ABW7D9X7</accession>
<protein>
    <submittedName>
        <fullName evidence="2">Uncharacterized protein</fullName>
    </submittedName>
</protein>
<dbReference type="EMBL" id="JBIEIL010000004">
    <property type="protein sequence ID" value="MFG6204860.1"/>
    <property type="molecule type" value="Genomic_DNA"/>
</dbReference>
<keyword evidence="1" id="KW-0812">Transmembrane</keyword>
<proteinExistence type="predicted"/>
<name>A0ABW7D9X7_9PSED</name>
<comment type="caution">
    <text evidence="2">The sequence shown here is derived from an EMBL/GenBank/DDBJ whole genome shotgun (WGS) entry which is preliminary data.</text>
</comment>
<gene>
    <name evidence="2" type="ORF">ACGSLL_10850</name>
</gene>
<reference evidence="2 3" key="1">
    <citation type="submission" date="2024-10" db="EMBL/GenBank/DDBJ databases">
        <title>Whole genome of Pseudomonas sp Strain RB5.</title>
        <authorList>
            <person name="Selami N."/>
        </authorList>
    </citation>
    <scope>NUCLEOTIDE SEQUENCE [LARGE SCALE GENOMIC DNA]</scope>
    <source>
        <strain evidence="2 3">RB5</strain>
    </source>
</reference>
<evidence type="ECO:0000256" key="1">
    <source>
        <dbReference type="SAM" id="Phobius"/>
    </source>
</evidence>
<dbReference type="RefSeq" id="WP_394505636.1">
    <property type="nucleotide sequence ID" value="NZ_JBIEIL010000004.1"/>
</dbReference>
<evidence type="ECO:0000313" key="2">
    <source>
        <dbReference type="EMBL" id="MFG6204860.1"/>
    </source>
</evidence>
<evidence type="ECO:0000313" key="3">
    <source>
        <dbReference type="Proteomes" id="UP001605918"/>
    </source>
</evidence>
<keyword evidence="3" id="KW-1185">Reference proteome</keyword>
<organism evidence="2 3">
    <name type="scientific">Pseudomonas retamae</name>
    <dbReference type="NCBI Taxonomy" id="702110"/>
    <lineage>
        <taxon>Bacteria</taxon>
        <taxon>Pseudomonadati</taxon>
        <taxon>Pseudomonadota</taxon>
        <taxon>Gammaproteobacteria</taxon>
        <taxon>Pseudomonadales</taxon>
        <taxon>Pseudomonadaceae</taxon>
        <taxon>Pseudomonas</taxon>
    </lineage>
</organism>
<feature type="transmembrane region" description="Helical" evidence="1">
    <location>
        <begin position="48"/>
        <end position="68"/>
    </location>
</feature>
<sequence length="88" mass="9582">MIYLFLIGTGALLGYSAIDGVIHETISTATRGGPSKVYTLAGQPGAYWFHVVLQGLFGALLMAAGLAWHRLTRIDKPVARTQRKPRSR</sequence>